<feature type="compositionally biased region" description="Low complexity" evidence="1">
    <location>
        <begin position="80"/>
        <end position="91"/>
    </location>
</feature>
<dbReference type="Pfam" id="PF04972">
    <property type="entry name" value="BON"/>
    <property type="match status" value="1"/>
</dbReference>
<dbReference type="InterPro" id="IPR007055">
    <property type="entry name" value="BON_dom"/>
</dbReference>
<feature type="region of interest" description="Disordered" evidence="1">
    <location>
        <begin position="67"/>
        <end position="97"/>
    </location>
</feature>
<evidence type="ECO:0000313" key="4">
    <source>
        <dbReference type="Proteomes" id="UP000295129"/>
    </source>
</evidence>
<dbReference type="AlphaFoldDB" id="A0A4R6ECH0"/>
<evidence type="ECO:0000313" key="3">
    <source>
        <dbReference type="EMBL" id="TDN55850.1"/>
    </source>
</evidence>
<dbReference type="RefSeq" id="WP_162851676.1">
    <property type="nucleotide sequence ID" value="NZ_SNVV01000003.1"/>
</dbReference>
<dbReference type="Proteomes" id="UP000295129">
    <property type="component" value="Unassembled WGS sequence"/>
</dbReference>
<dbReference type="EMBL" id="SNVV01000003">
    <property type="protein sequence ID" value="TDN55850.1"/>
    <property type="molecule type" value="Genomic_DNA"/>
</dbReference>
<proteinExistence type="predicted"/>
<evidence type="ECO:0000259" key="2">
    <source>
        <dbReference type="PROSITE" id="PS50914"/>
    </source>
</evidence>
<sequence>MRELIREPLTRMEELDVSDVSAGVNDARVTLEGTVPERGMKHAIEDAAHDCWGVRDVINRIPVAPRAGQRMAGGQGAGPAGAARRLAADVARGQRKG</sequence>
<reference evidence="3 4" key="1">
    <citation type="submission" date="2019-03" db="EMBL/GenBank/DDBJ databases">
        <title>Genomic Encyclopedia of Type Strains, Phase IV (KMG-IV): sequencing the most valuable type-strain genomes for metagenomic binning, comparative biology and taxonomic classification.</title>
        <authorList>
            <person name="Goeker M."/>
        </authorList>
    </citation>
    <scope>NUCLEOTIDE SEQUENCE [LARGE SCALE GENOMIC DNA]</scope>
    <source>
        <strain evidence="3 4">DSM 12121</strain>
    </source>
</reference>
<dbReference type="PROSITE" id="PS50914">
    <property type="entry name" value="BON"/>
    <property type="match status" value="1"/>
</dbReference>
<evidence type="ECO:0000256" key="1">
    <source>
        <dbReference type="SAM" id="MobiDB-lite"/>
    </source>
</evidence>
<gene>
    <name evidence="3" type="ORF">C7389_103188</name>
</gene>
<protein>
    <submittedName>
        <fullName evidence="3">BON domain-containing protein</fullName>
    </submittedName>
</protein>
<keyword evidence="4" id="KW-1185">Reference proteome</keyword>
<comment type="caution">
    <text evidence="3">The sequence shown here is derived from an EMBL/GenBank/DDBJ whole genome shotgun (WGS) entry which is preliminary data.</text>
</comment>
<organism evidence="3 4">
    <name type="scientific">Azoarcus indigens</name>
    <dbReference type="NCBI Taxonomy" id="29545"/>
    <lineage>
        <taxon>Bacteria</taxon>
        <taxon>Pseudomonadati</taxon>
        <taxon>Pseudomonadota</taxon>
        <taxon>Betaproteobacteria</taxon>
        <taxon>Rhodocyclales</taxon>
        <taxon>Zoogloeaceae</taxon>
        <taxon>Azoarcus</taxon>
    </lineage>
</organism>
<dbReference type="Gene3D" id="3.30.1340.30">
    <property type="match status" value="1"/>
</dbReference>
<feature type="domain" description="BON" evidence="2">
    <location>
        <begin position="1"/>
        <end position="65"/>
    </location>
</feature>
<accession>A0A4R6ECH0</accession>
<name>A0A4R6ECH0_9RHOO</name>